<proteinExistence type="predicted"/>
<gene>
    <name evidence="1" type="ORF">L6452_11884</name>
</gene>
<reference evidence="1 2" key="2">
    <citation type="journal article" date="2022" name="Mol. Ecol. Resour.">
        <title>The genomes of chicory, endive, great burdock and yacon provide insights into Asteraceae paleo-polyploidization history and plant inulin production.</title>
        <authorList>
            <person name="Fan W."/>
            <person name="Wang S."/>
            <person name="Wang H."/>
            <person name="Wang A."/>
            <person name="Jiang F."/>
            <person name="Liu H."/>
            <person name="Zhao H."/>
            <person name="Xu D."/>
            <person name="Zhang Y."/>
        </authorList>
    </citation>
    <scope>NUCLEOTIDE SEQUENCE [LARGE SCALE GENOMIC DNA]</scope>
    <source>
        <strain evidence="2">cv. Niubang</strain>
    </source>
</reference>
<dbReference type="Proteomes" id="UP001055879">
    <property type="component" value="Linkage Group LG03"/>
</dbReference>
<accession>A0ACB9DQF1</accession>
<evidence type="ECO:0000313" key="1">
    <source>
        <dbReference type="EMBL" id="KAI3748645.1"/>
    </source>
</evidence>
<name>A0ACB9DQF1_ARCLA</name>
<keyword evidence="2" id="KW-1185">Reference proteome</keyword>
<protein>
    <submittedName>
        <fullName evidence="1">Uncharacterized protein</fullName>
    </submittedName>
</protein>
<dbReference type="EMBL" id="CM042049">
    <property type="protein sequence ID" value="KAI3748645.1"/>
    <property type="molecule type" value="Genomic_DNA"/>
</dbReference>
<comment type="caution">
    <text evidence="1">The sequence shown here is derived from an EMBL/GenBank/DDBJ whole genome shotgun (WGS) entry which is preliminary data.</text>
</comment>
<evidence type="ECO:0000313" key="2">
    <source>
        <dbReference type="Proteomes" id="UP001055879"/>
    </source>
</evidence>
<sequence length="180" mass="20463">MEKLLFPYTRCELEKEKKGKGNLHRLERDTIAEFGMVYIYIMGDEIRLGGTHKIERRERCQDCWRWFFTIEVELIGGCFFTHKSAATKGTEARFIASKRSGIEGFQGCKLTALGSRFSSIVQAQLHGNFDWFSGLQKIRFGVVLAAANASKTTVAVAFLSANEIKQTQPSWGLNSKHYRL</sequence>
<reference evidence="2" key="1">
    <citation type="journal article" date="2022" name="Mol. Ecol. Resour.">
        <title>The genomes of chicory, endive, great burdock and yacon provide insights into Asteraceae palaeo-polyploidization history and plant inulin production.</title>
        <authorList>
            <person name="Fan W."/>
            <person name="Wang S."/>
            <person name="Wang H."/>
            <person name="Wang A."/>
            <person name="Jiang F."/>
            <person name="Liu H."/>
            <person name="Zhao H."/>
            <person name="Xu D."/>
            <person name="Zhang Y."/>
        </authorList>
    </citation>
    <scope>NUCLEOTIDE SEQUENCE [LARGE SCALE GENOMIC DNA]</scope>
    <source>
        <strain evidence="2">cv. Niubang</strain>
    </source>
</reference>
<organism evidence="1 2">
    <name type="scientific">Arctium lappa</name>
    <name type="common">Greater burdock</name>
    <name type="synonym">Lappa major</name>
    <dbReference type="NCBI Taxonomy" id="4217"/>
    <lineage>
        <taxon>Eukaryota</taxon>
        <taxon>Viridiplantae</taxon>
        <taxon>Streptophyta</taxon>
        <taxon>Embryophyta</taxon>
        <taxon>Tracheophyta</taxon>
        <taxon>Spermatophyta</taxon>
        <taxon>Magnoliopsida</taxon>
        <taxon>eudicotyledons</taxon>
        <taxon>Gunneridae</taxon>
        <taxon>Pentapetalae</taxon>
        <taxon>asterids</taxon>
        <taxon>campanulids</taxon>
        <taxon>Asterales</taxon>
        <taxon>Asteraceae</taxon>
        <taxon>Carduoideae</taxon>
        <taxon>Cardueae</taxon>
        <taxon>Arctiinae</taxon>
        <taxon>Arctium</taxon>
    </lineage>
</organism>